<protein>
    <recommendedName>
        <fullName evidence="3">Reverse transcriptase zinc-binding domain-containing protein</fullName>
    </recommendedName>
</protein>
<organism evidence="1 2">
    <name type="scientific">Quercus lobata</name>
    <name type="common">Valley oak</name>
    <dbReference type="NCBI Taxonomy" id="97700"/>
    <lineage>
        <taxon>Eukaryota</taxon>
        <taxon>Viridiplantae</taxon>
        <taxon>Streptophyta</taxon>
        <taxon>Embryophyta</taxon>
        <taxon>Tracheophyta</taxon>
        <taxon>Spermatophyta</taxon>
        <taxon>Magnoliopsida</taxon>
        <taxon>eudicotyledons</taxon>
        <taxon>Gunneridae</taxon>
        <taxon>Pentapetalae</taxon>
        <taxon>rosids</taxon>
        <taxon>fabids</taxon>
        <taxon>Fagales</taxon>
        <taxon>Fagaceae</taxon>
        <taxon>Quercus</taxon>
    </lineage>
</organism>
<dbReference type="AlphaFoldDB" id="A0A7N2N032"/>
<name>A0A7N2N032_QUELO</name>
<dbReference type="EnsemblPlants" id="QL11p030086:mrna">
    <property type="protein sequence ID" value="QL11p030086:mrna"/>
    <property type="gene ID" value="QL11p030086"/>
</dbReference>
<evidence type="ECO:0000313" key="1">
    <source>
        <dbReference type="EnsemblPlants" id="QL11p030086:mrna"/>
    </source>
</evidence>
<evidence type="ECO:0000313" key="2">
    <source>
        <dbReference type="Proteomes" id="UP000594261"/>
    </source>
</evidence>
<dbReference type="EMBL" id="LRBV02000011">
    <property type="status" value="NOT_ANNOTATED_CDS"/>
    <property type="molecule type" value="Genomic_DNA"/>
</dbReference>
<sequence length="197" mass="22290">MQQDSLAYRVLKAKYFPMCDYIHAPLGNNPSFTWQSIRATQDLVKFGLKWRIDNGDSVRVWGDKWLPTPSTYKVSSPRLFLHPDTRVGELINKEEACWNSEVVDNLFLPHEAEDSTCDECGLTAETTGHLFWTCSKLAIPFEHDQCQSCKDLIWSLLMGDVTRTETAAKVVTGAWSLWNNRNEVRVSGDATQSPGCS</sequence>
<dbReference type="InParanoid" id="A0A7N2N032"/>
<dbReference type="Proteomes" id="UP000594261">
    <property type="component" value="Chromosome 11"/>
</dbReference>
<reference evidence="1 2" key="1">
    <citation type="journal article" date="2016" name="G3 (Bethesda)">
        <title>First Draft Assembly and Annotation of the Genome of a California Endemic Oak Quercus lobata Nee (Fagaceae).</title>
        <authorList>
            <person name="Sork V.L."/>
            <person name="Fitz-Gibbon S.T."/>
            <person name="Puiu D."/>
            <person name="Crepeau M."/>
            <person name="Gugger P.F."/>
            <person name="Sherman R."/>
            <person name="Stevens K."/>
            <person name="Langley C.H."/>
            <person name="Pellegrini M."/>
            <person name="Salzberg S.L."/>
        </authorList>
    </citation>
    <scope>NUCLEOTIDE SEQUENCE [LARGE SCALE GENOMIC DNA]</scope>
    <source>
        <strain evidence="1 2">cv. SW786</strain>
    </source>
</reference>
<accession>A0A7N2N032</accession>
<reference evidence="1" key="2">
    <citation type="submission" date="2021-01" db="UniProtKB">
        <authorList>
            <consortium name="EnsemblPlants"/>
        </authorList>
    </citation>
    <scope>IDENTIFICATION</scope>
</reference>
<evidence type="ECO:0008006" key="3">
    <source>
        <dbReference type="Google" id="ProtNLM"/>
    </source>
</evidence>
<dbReference type="Gramene" id="QL11p030086:mrna">
    <property type="protein sequence ID" value="QL11p030086:mrna"/>
    <property type="gene ID" value="QL11p030086"/>
</dbReference>
<keyword evidence="2" id="KW-1185">Reference proteome</keyword>
<proteinExistence type="predicted"/>